<organism evidence="4 5">
    <name type="scientific">Bradymonas sediminis</name>
    <dbReference type="NCBI Taxonomy" id="1548548"/>
    <lineage>
        <taxon>Bacteria</taxon>
        <taxon>Deltaproteobacteria</taxon>
        <taxon>Bradymonadales</taxon>
        <taxon>Bradymonadaceae</taxon>
        <taxon>Bradymonas</taxon>
    </lineage>
</organism>
<name>A0A2Z4FMR2_9DELT</name>
<dbReference type="KEGG" id="bsed:DN745_11650"/>
<evidence type="ECO:0000256" key="1">
    <source>
        <dbReference type="ARBA" id="ARBA00010062"/>
    </source>
</evidence>
<dbReference type="Pfam" id="PF13458">
    <property type="entry name" value="Peripla_BP_6"/>
    <property type="match status" value="1"/>
</dbReference>
<dbReference type="SUPFAM" id="SSF53822">
    <property type="entry name" value="Periplasmic binding protein-like I"/>
    <property type="match status" value="1"/>
</dbReference>
<feature type="region of interest" description="Disordered" evidence="3">
    <location>
        <begin position="733"/>
        <end position="758"/>
    </location>
</feature>
<dbReference type="CDD" id="cd06339">
    <property type="entry name" value="PBP1_YraM_LppC_lipoprotein-like"/>
    <property type="match status" value="1"/>
</dbReference>
<comment type="similarity">
    <text evidence="1">Belongs to the leucine-binding protein family.</text>
</comment>
<dbReference type="PANTHER" id="PTHR30483:SF6">
    <property type="entry name" value="PERIPLASMIC BINDING PROTEIN OF ABC TRANSPORTER FOR NATURAL AMINO ACIDS"/>
    <property type="match status" value="1"/>
</dbReference>
<evidence type="ECO:0000256" key="3">
    <source>
        <dbReference type="SAM" id="MobiDB-lite"/>
    </source>
</evidence>
<evidence type="ECO:0000313" key="4">
    <source>
        <dbReference type="EMBL" id="AWV89958.1"/>
    </source>
</evidence>
<accession>A0A2Z4FMR2</accession>
<protein>
    <submittedName>
        <fullName evidence="4">Uncharacterized protein</fullName>
    </submittedName>
</protein>
<feature type="region of interest" description="Disordered" evidence="3">
    <location>
        <begin position="1"/>
        <end position="21"/>
    </location>
</feature>
<sequence>MGVLHSKSVSPMSITPGQRRAGTARRLRGAFLCLLLGLISLSACKSTPAPRAEELEETAPIAAQNEEAQKRFDAAMALLSAGEYAPAREAFRLVQAEYSEDPIATLAEVYVARASMGEVDPQTSFSPEATAAYQRSAEVAQILGSLAESATVDKRIRFGAAAYYALEMALRGDTDKALDALSSYPSASLSNIVLAQDRLAVRSLLLESLWRAKRSDAALDAAARLYQEAADVEANYTSNTNTNALGDDSLDGAQAQLQALAPEDKKRVAFLHSLQALARQRAFSIVEQNAEDLALQDYLSSKTPFLRALAGWRILEQSLDADVAEKERAGLEDLFNQIAPDLVSIGAMSRAAELSQRLAAVGGPKRLAIGFLLPMSGPYQSIGQRAMAGALVSMSAFHHSSAPEVTLVFEDSQANPEAVFERLKQQKVLAVVGPLDVKRAQKFAPLADTHQIPLITLTTESVRVAPAADVSDADANSYVFRNFIDAAAEARASARIAFEQLQDRKAAVVFPDVGYGRVTGKAFAEEFRRLGGQIVAEIDYDRSKSDFSNAATRLAKSGAEAVFVPDSAEKVAELSAFFANANIWGIPSTQKASKKSRRMQVHYLGTSLWEDPILWRQASNYVEGAVIPIWFSSALPQHETREFVARFEAIYQRSPSNFEAFSFDTVSWLRALMLERGMRRSVAIRDALVSSATYRGVTGESYMGEGGESQRALRFVTPSAEGFVALPYRAETAHKEEAAEPEEAPSDDAAVVPRTLAP</sequence>
<evidence type="ECO:0000313" key="5">
    <source>
        <dbReference type="Proteomes" id="UP000249799"/>
    </source>
</evidence>
<dbReference type="Proteomes" id="UP000249799">
    <property type="component" value="Chromosome"/>
</dbReference>
<proteinExistence type="inferred from homology"/>
<dbReference type="InterPro" id="IPR051010">
    <property type="entry name" value="BCAA_transport"/>
</dbReference>
<gene>
    <name evidence="4" type="ORF">DN745_11650</name>
</gene>
<evidence type="ECO:0000256" key="2">
    <source>
        <dbReference type="ARBA" id="ARBA00022729"/>
    </source>
</evidence>
<dbReference type="InterPro" id="IPR028081">
    <property type="entry name" value="Leu-bd"/>
</dbReference>
<keyword evidence="2" id="KW-0732">Signal</keyword>
<feature type="compositionally biased region" description="Polar residues" evidence="3">
    <location>
        <begin position="7"/>
        <end position="16"/>
    </location>
</feature>
<dbReference type="EMBL" id="CP030032">
    <property type="protein sequence ID" value="AWV89958.1"/>
    <property type="molecule type" value="Genomic_DNA"/>
</dbReference>
<dbReference type="InterPro" id="IPR028082">
    <property type="entry name" value="Peripla_BP_I"/>
</dbReference>
<dbReference type="RefSeq" id="WP_111335049.1">
    <property type="nucleotide sequence ID" value="NZ_CP030032.1"/>
</dbReference>
<dbReference type="PANTHER" id="PTHR30483">
    <property type="entry name" value="LEUCINE-SPECIFIC-BINDING PROTEIN"/>
    <property type="match status" value="1"/>
</dbReference>
<dbReference type="AlphaFoldDB" id="A0A2Z4FMR2"/>
<keyword evidence="5" id="KW-1185">Reference proteome</keyword>
<dbReference type="OrthoDB" id="5410879at2"/>
<dbReference type="Gene3D" id="3.40.50.2300">
    <property type="match status" value="2"/>
</dbReference>
<reference evidence="4 5" key="1">
    <citation type="submission" date="2018-06" db="EMBL/GenBank/DDBJ databases">
        <title>Lujinxingia sediminis gen. nov. sp. nov., a new facultative anaerobic member of the class Deltaproteobacteria, and proposal of Lujinxingaceae fam. nov.</title>
        <authorList>
            <person name="Guo L.-Y."/>
            <person name="Li C.-M."/>
            <person name="Wang S."/>
            <person name="Du Z.-J."/>
        </authorList>
    </citation>
    <scope>NUCLEOTIDE SEQUENCE [LARGE SCALE GENOMIC DNA]</scope>
    <source>
        <strain evidence="4 5">FA350</strain>
    </source>
</reference>